<organism evidence="2 3">
    <name type="scientific">Diploptera punctata</name>
    <name type="common">Pacific beetle cockroach</name>
    <dbReference type="NCBI Taxonomy" id="6984"/>
    <lineage>
        <taxon>Eukaryota</taxon>
        <taxon>Metazoa</taxon>
        <taxon>Ecdysozoa</taxon>
        <taxon>Arthropoda</taxon>
        <taxon>Hexapoda</taxon>
        <taxon>Insecta</taxon>
        <taxon>Pterygota</taxon>
        <taxon>Neoptera</taxon>
        <taxon>Polyneoptera</taxon>
        <taxon>Dictyoptera</taxon>
        <taxon>Blattodea</taxon>
        <taxon>Blaberoidea</taxon>
        <taxon>Blaberidae</taxon>
        <taxon>Diplopterinae</taxon>
        <taxon>Diploptera</taxon>
    </lineage>
</organism>
<evidence type="ECO:0000313" key="2">
    <source>
        <dbReference type="EMBL" id="KAJ9593184.1"/>
    </source>
</evidence>
<keyword evidence="3" id="KW-1185">Reference proteome</keyword>
<accession>A0AAD8A649</accession>
<evidence type="ECO:0000313" key="3">
    <source>
        <dbReference type="Proteomes" id="UP001233999"/>
    </source>
</evidence>
<dbReference type="Proteomes" id="UP001233999">
    <property type="component" value="Unassembled WGS sequence"/>
</dbReference>
<protein>
    <submittedName>
        <fullName evidence="2">Uncharacterized protein</fullName>
    </submittedName>
</protein>
<feature type="region of interest" description="Disordered" evidence="1">
    <location>
        <begin position="1"/>
        <end position="28"/>
    </location>
</feature>
<proteinExistence type="predicted"/>
<feature type="non-terminal residue" evidence="2">
    <location>
        <position position="60"/>
    </location>
</feature>
<name>A0AAD8A649_DIPPU</name>
<comment type="caution">
    <text evidence="2">The sequence shown here is derived from an EMBL/GenBank/DDBJ whole genome shotgun (WGS) entry which is preliminary data.</text>
</comment>
<reference evidence="2" key="1">
    <citation type="journal article" date="2023" name="IScience">
        <title>Live-bearing cockroach genome reveals convergent evolutionary mechanisms linked to viviparity in insects and beyond.</title>
        <authorList>
            <person name="Fouks B."/>
            <person name="Harrison M.C."/>
            <person name="Mikhailova A.A."/>
            <person name="Marchal E."/>
            <person name="English S."/>
            <person name="Carruthers M."/>
            <person name="Jennings E.C."/>
            <person name="Chiamaka E.L."/>
            <person name="Frigard R.A."/>
            <person name="Pippel M."/>
            <person name="Attardo G.M."/>
            <person name="Benoit J.B."/>
            <person name="Bornberg-Bauer E."/>
            <person name="Tobe S.S."/>
        </authorList>
    </citation>
    <scope>NUCLEOTIDE SEQUENCE</scope>
    <source>
        <strain evidence="2">Stay&amp;Tobe</strain>
    </source>
</reference>
<dbReference type="AlphaFoldDB" id="A0AAD8A649"/>
<evidence type="ECO:0000256" key="1">
    <source>
        <dbReference type="SAM" id="MobiDB-lite"/>
    </source>
</evidence>
<gene>
    <name evidence="2" type="ORF">L9F63_015281</name>
</gene>
<feature type="compositionally biased region" description="Polar residues" evidence="1">
    <location>
        <begin position="17"/>
        <end position="28"/>
    </location>
</feature>
<sequence>FIKPTPDGNFEDEDVDQNSTVNTKQYNFGTSPKMAAQEKSTTREFHQNLKLYESIVQLLE</sequence>
<feature type="non-terminal residue" evidence="2">
    <location>
        <position position="1"/>
    </location>
</feature>
<reference evidence="2" key="2">
    <citation type="submission" date="2023-05" db="EMBL/GenBank/DDBJ databases">
        <authorList>
            <person name="Fouks B."/>
        </authorList>
    </citation>
    <scope>NUCLEOTIDE SEQUENCE</scope>
    <source>
        <strain evidence="2">Stay&amp;Tobe</strain>
        <tissue evidence="2">Testes</tissue>
    </source>
</reference>
<dbReference type="EMBL" id="JASPKZ010003457">
    <property type="protein sequence ID" value="KAJ9593184.1"/>
    <property type="molecule type" value="Genomic_DNA"/>
</dbReference>